<keyword evidence="2" id="KW-0472">Membrane</keyword>
<keyword evidence="4" id="KW-1185">Reference proteome</keyword>
<feature type="transmembrane region" description="Helical" evidence="2">
    <location>
        <begin position="54"/>
        <end position="74"/>
    </location>
</feature>
<evidence type="ECO:0000313" key="4">
    <source>
        <dbReference type="Proteomes" id="UP000324022"/>
    </source>
</evidence>
<evidence type="ECO:0000256" key="1">
    <source>
        <dbReference type="SAM" id="MobiDB-lite"/>
    </source>
</evidence>
<dbReference type="AlphaFoldDB" id="A0A5C3EDT4"/>
<dbReference type="EMBL" id="OOIN01000024">
    <property type="protein sequence ID" value="SPO28773.1"/>
    <property type="molecule type" value="Genomic_DNA"/>
</dbReference>
<dbReference type="PANTHER" id="PTHR39470">
    <property type="entry name" value="CHROMOSOME 10, WHOLE GENOME SHOTGUN SEQUENCE"/>
    <property type="match status" value="1"/>
</dbReference>
<reference evidence="3 4" key="1">
    <citation type="submission" date="2018-03" db="EMBL/GenBank/DDBJ databases">
        <authorList>
            <person name="Guldener U."/>
        </authorList>
    </citation>
    <scope>NUCLEOTIDE SEQUENCE [LARGE SCALE GENOMIC DNA]</scope>
    <source>
        <strain evidence="3 4">NBRC100155</strain>
    </source>
</reference>
<gene>
    <name evidence="3" type="ORF">UTRI_04651</name>
</gene>
<name>A0A5C3EDT4_9BASI</name>
<feature type="transmembrane region" description="Helical" evidence="2">
    <location>
        <begin position="279"/>
        <end position="299"/>
    </location>
</feature>
<feature type="region of interest" description="Disordered" evidence="1">
    <location>
        <begin position="447"/>
        <end position="492"/>
    </location>
</feature>
<sequence length="492" mass="54050">MADLTTYLVLGMVIVPPILRQAQRLVSSVRAPRQADPSQPPPPKFLSSARLTPFATPFSTTVSIATLLLFLISLRNLIPAQYGFDIFIPASAIEGLRKSIYTLYNAPSAFGSTDDAENAPIHIEAFRGGYKPDLFLAYKAPITIPTTTLRNLINDAPSLLPFGLLTQAKQAELQALIARLSSYEGRRMYLLLGPAPLLDCTFCKTAGDYFWYAIPFLLGAYAWRILALGLLTTHPDDSVAVAIRQAGSLFGFSSSSSSPSPPAQSLPARKAYEADRSAWRVPSLTVLLGLLVVELLVMFEFGQVTADSSRLNHWHSNLHILRQIVYLSLVLIIYVSPAPQALGGFEQSMLHLEATQHSLQNLLHVSELTDVTRTVVLEDDELLHVSRQWRGSNSSTGPEIGPEKAERIIQAARVQGGEAASQAIAQAQEGIRRVTRSWWHNVEQVNQQLDQRESVARSPSIPSQPEQSQQTPRQPPTFSPSAVDQDLDTSTH</sequence>
<evidence type="ECO:0000313" key="3">
    <source>
        <dbReference type="EMBL" id="SPO28773.1"/>
    </source>
</evidence>
<dbReference type="PANTHER" id="PTHR39470:SF1">
    <property type="entry name" value="CHORISMATE SYNTHASE PROTEIN"/>
    <property type="match status" value="1"/>
</dbReference>
<evidence type="ECO:0000256" key="2">
    <source>
        <dbReference type="SAM" id="Phobius"/>
    </source>
</evidence>
<dbReference type="OrthoDB" id="4218123at2759"/>
<feature type="transmembrane region" description="Helical" evidence="2">
    <location>
        <begin position="209"/>
        <end position="231"/>
    </location>
</feature>
<organism evidence="3 4">
    <name type="scientific">Ustilago trichophora</name>
    <dbReference type="NCBI Taxonomy" id="86804"/>
    <lineage>
        <taxon>Eukaryota</taxon>
        <taxon>Fungi</taxon>
        <taxon>Dikarya</taxon>
        <taxon>Basidiomycota</taxon>
        <taxon>Ustilaginomycotina</taxon>
        <taxon>Ustilaginomycetes</taxon>
        <taxon>Ustilaginales</taxon>
        <taxon>Ustilaginaceae</taxon>
        <taxon>Ustilago</taxon>
    </lineage>
</organism>
<dbReference type="Proteomes" id="UP000324022">
    <property type="component" value="Unassembled WGS sequence"/>
</dbReference>
<accession>A0A5C3EDT4</accession>
<protein>
    <submittedName>
        <fullName evidence="3">Uncharacterized protein</fullName>
    </submittedName>
</protein>
<feature type="transmembrane region" description="Helical" evidence="2">
    <location>
        <begin position="320"/>
        <end position="337"/>
    </location>
</feature>
<proteinExistence type="predicted"/>
<keyword evidence="2" id="KW-0812">Transmembrane</keyword>
<keyword evidence="2" id="KW-1133">Transmembrane helix</keyword>
<feature type="compositionally biased region" description="Low complexity" evidence="1">
    <location>
        <begin position="458"/>
        <end position="472"/>
    </location>
</feature>